<dbReference type="GO" id="GO:0055088">
    <property type="term" value="P:lipid homeostasis"/>
    <property type="evidence" value="ECO:0007669"/>
    <property type="project" value="TreeGrafter"/>
</dbReference>
<reference evidence="1 2" key="1">
    <citation type="submission" date="2024-01" db="EMBL/GenBank/DDBJ databases">
        <title>A draft genome for a cacao thread blight-causing isolate of Paramarasmius palmivorus.</title>
        <authorList>
            <person name="Baruah I.K."/>
            <person name="Bukari Y."/>
            <person name="Amoako-Attah I."/>
            <person name="Meinhardt L.W."/>
            <person name="Bailey B.A."/>
            <person name="Cohen S.P."/>
        </authorList>
    </citation>
    <scope>NUCLEOTIDE SEQUENCE [LARGE SCALE GENOMIC DNA]</scope>
    <source>
        <strain evidence="1 2">GH-12</strain>
    </source>
</reference>
<dbReference type="Gene3D" id="2.40.110.10">
    <property type="entry name" value="Butyryl-CoA Dehydrogenase, subunit A, domain 2"/>
    <property type="match status" value="1"/>
</dbReference>
<dbReference type="InterPro" id="IPR009100">
    <property type="entry name" value="AcylCoA_DH/oxidase_NM_dom_sf"/>
</dbReference>
<dbReference type="InterPro" id="IPR046373">
    <property type="entry name" value="Acyl-CoA_Oxase/DH_mid-dom_sf"/>
</dbReference>
<dbReference type="SUPFAM" id="SSF47203">
    <property type="entry name" value="Acyl-CoA dehydrogenase C-terminal domain-like"/>
    <property type="match status" value="1"/>
</dbReference>
<sequence length="444" mass="49111">MFPNKTAELTRDDIVNLTPKYWAIYSDPILAMASDCAVATLLAIQYNLCVGTLAMHDSNREDVAALIEKLLRFEIVGLFCLSEIGHGLNAINLETSATLQSNGDFVLETPVKGAAKYMPPTSPCGIPTVAVVFARLIVDQEDRGVKPFIVQMNDGHRMNENIICQVLPPRGGSRPIKHAITYFNRVCLPATALLGTTDRGKDRRIAFFEHIYRVPCGAMTMGTVGVVIMRTLSYIAGRYSLRRMVADAFTGKPRAIINFSTQYIPVLVAVAQTLVMETFTEFALSLFMEAREQLLQRHLIATIYKTSVLQLALPMPINLGDRCGAQGLYEVNQFSGLHADIRGAAIAEGDILVTSIRFGVDVILGRIQPPDTTDPNSLLYRHERAMIKELRELLVITSGHRDPRFEQRALPRCQALVAAIGYRLAYESAVASKLDQRILATCRV</sequence>
<comment type="caution">
    <text evidence="1">The sequence shown here is derived from an EMBL/GenBank/DDBJ whole genome shotgun (WGS) entry which is preliminary data.</text>
</comment>
<dbReference type="Proteomes" id="UP001383192">
    <property type="component" value="Unassembled WGS sequence"/>
</dbReference>
<dbReference type="Gene3D" id="1.20.140.10">
    <property type="entry name" value="Butyryl-CoA Dehydrogenase, subunit A, domain 3"/>
    <property type="match status" value="1"/>
</dbReference>
<evidence type="ECO:0000313" key="2">
    <source>
        <dbReference type="Proteomes" id="UP001383192"/>
    </source>
</evidence>
<gene>
    <name evidence="1" type="ORF">VNI00_009951</name>
</gene>
<protein>
    <recommendedName>
        <fullName evidence="3">Acyl-CoA dehydrogenase NM domain-like protein</fullName>
    </recommendedName>
</protein>
<dbReference type="GO" id="GO:0003997">
    <property type="term" value="F:acyl-CoA oxidase activity"/>
    <property type="evidence" value="ECO:0007669"/>
    <property type="project" value="InterPro"/>
</dbReference>
<proteinExistence type="predicted"/>
<dbReference type="SUPFAM" id="SSF56645">
    <property type="entry name" value="Acyl-CoA dehydrogenase NM domain-like"/>
    <property type="match status" value="1"/>
</dbReference>
<dbReference type="GO" id="GO:0071949">
    <property type="term" value="F:FAD binding"/>
    <property type="evidence" value="ECO:0007669"/>
    <property type="project" value="InterPro"/>
</dbReference>
<organism evidence="1 2">
    <name type="scientific">Paramarasmius palmivorus</name>
    <dbReference type="NCBI Taxonomy" id="297713"/>
    <lineage>
        <taxon>Eukaryota</taxon>
        <taxon>Fungi</taxon>
        <taxon>Dikarya</taxon>
        <taxon>Basidiomycota</taxon>
        <taxon>Agaricomycotina</taxon>
        <taxon>Agaricomycetes</taxon>
        <taxon>Agaricomycetidae</taxon>
        <taxon>Agaricales</taxon>
        <taxon>Marasmiineae</taxon>
        <taxon>Marasmiaceae</taxon>
        <taxon>Paramarasmius</taxon>
    </lineage>
</organism>
<evidence type="ECO:0008006" key="3">
    <source>
        <dbReference type="Google" id="ProtNLM"/>
    </source>
</evidence>
<evidence type="ECO:0000313" key="1">
    <source>
        <dbReference type="EMBL" id="KAK7040145.1"/>
    </source>
</evidence>
<accession>A0AAW0CPN9</accession>
<dbReference type="PANTHER" id="PTHR10909:SF382">
    <property type="entry name" value="ACYL-COENZYME A OXIDASE"/>
    <property type="match status" value="1"/>
</dbReference>
<dbReference type="InterPro" id="IPR036250">
    <property type="entry name" value="AcylCo_DH-like_C"/>
</dbReference>
<dbReference type="PANTHER" id="PTHR10909">
    <property type="entry name" value="ELECTRON TRANSPORT OXIDOREDUCTASE"/>
    <property type="match status" value="1"/>
</dbReference>
<dbReference type="AlphaFoldDB" id="A0AAW0CPN9"/>
<dbReference type="GO" id="GO:0033540">
    <property type="term" value="P:fatty acid beta-oxidation using acyl-CoA oxidase"/>
    <property type="evidence" value="ECO:0007669"/>
    <property type="project" value="TreeGrafter"/>
</dbReference>
<keyword evidence="2" id="KW-1185">Reference proteome</keyword>
<dbReference type="InterPro" id="IPR012258">
    <property type="entry name" value="Acyl-CoA_oxidase"/>
</dbReference>
<dbReference type="GO" id="GO:0005777">
    <property type="term" value="C:peroxisome"/>
    <property type="evidence" value="ECO:0007669"/>
    <property type="project" value="InterPro"/>
</dbReference>
<name>A0AAW0CPN9_9AGAR</name>
<dbReference type="GO" id="GO:0005504">
    <property type="term" value="F:fatty acid binding"/>
    <property type="evidence" value="ECO:0007669"/>
    <property type="project" value="TreeGrafter"/>
</dbReference>
<dbReference type="EMBL" id="JAYKXP010000038">
    <property type="protein sequence ID" value="KAK7040145.1"/>
    <property type="molecule type" value="Genomic_DNA"/>
</dbReference>